<feature type="zinc finger region" description="C3H1-type" evidence="5">
    <location>
        <begin position="325"/>
        <end position="353"/>
    </location>
</feature>
<sequence length="442" mass="47982">MTENEDLLAKIGQLAGQINRHKSSETQPTNSQSQYVSRHAPTHQGWAPYYRGRGRGRGRGTGAPHRHRTLVLNNTGSGSTTGASPSTTPTNDFQGPIPTSATSTGNGWIAKRDRHMQLINSTVYEKETQARSRAMEETRKFREQQKAERQQAKVLRYAQGPGGVAAVSTAAHATGGHEIMVNDVAFRVGRGGSKLIRILNDPSTANNTPKRVTVAGVPFVRSKNGNLHRLGAVTSKKSNTVKKRDELCKRFSTTGTCYKGPTCLFTHDPSKVAICKDFLQTGQCAAGSSCDLSHEPSPHRSPTCMHFLRGRCANPECRYAHIRVTPGAPVCRAFATLGYCDKGDSCEEKHVHECPDYANAGACNKKRCQLPHVDRAGQIRKAAAAAAAADQGDDESDASSEEETYDAIDSDDVDSDEFDDSEEILEGVDSGEMSQQKDFIAF</sequence>
<dbReference type="EMBL" id="CAJVPD010000222">
    <property type="protein sequence ID" value="CAG8371068.1"/>
    <property type="molecule type" value="Genomic_DNA"/>
</dbReference>
<dbReference type="AlphaFoldDB" id="A0A9W4J417"/>
<feature type="zinc finger region" description="C3H1-type" evidence="5">
    <location>
        <begin position="242"/>
        <end position="268"/>
    </location>
</feature>
<feature type="domain" description="C3H1-type" evidence="7">
    <location>
        <begin position="325"/>
        <end position="353"/>
    </location>
</feature>
<feature type="compositionally biased region" description="Acidic residues" evidence="6">
    <location>
        <begin position="391"/>
        <end position="426"/>
    </location>
</feature>
<feature type="compositionally biased region" description="Basic residues" evidence="6">
    <location>
        <begin position="52"/>
        <end position="69"/>
    </location>
</feature>
<keyword evidence="1 5" id="KW-0479">Metal-binding</keyword>
<evidence type="ECO:0000256" key="5">
    <source>
        <dbReference type="PROSITE-ProRule" id="PRU00723"/>
    </source>
</evidence>
<reference evidence="8" key="1">
    <citation type="submission" date="2021-07" db="EMBL/GenBank/DDBJ databases">
        <authorList>
            <person name="Branca A.L. A."/>
        </authorList>
    </citation>
    <scope>NUCLEOTIDE SEQUENCE</scope>
</reference>
<name>A0A9W4J417_9EURO</name>
<comment type="caution">
    <text evidence="8">The sequence shown here is derived from an EMBL/GenBank/DDBJ whole genome shotgun (WGS) entry which is preliminary data.</text>
</comment>
<dbReference type="PANTHER" id="PTHR46156">
    <property type="entry name" value="CCCH ZINGC FINGER"/>
    <property type="match status" value="1"/>
</dbReference>
<proteinExistence type="predicted"/>
<dbReference type="OrthoDB" id="410307at2759"/>
<dbReference type="Pfam" id="PF00642">
    <property type="entry name" value="zf-CCCH"/>
    <property type="match status" value="2"/>
</dbReference>
<feature type="compositionally biased region" description="Polar residues" evidence="6">
    <location>
        <begin position="432"/>
        <end position="442"/>
    </location>
</feature>
<evidence type="ECO:0000256" key="2">
    <source>
        <dbReference type="ARBA" id="ARBA00022737"/>
    </source>
</evidence>
<feature type="compositionally biased region" description="Low complexity" evidence="6">
    <location>
        <begin position="73"/>
        <end position="91"/>
    </location>
</feature>
<organism evidence="8 9">
    <name type="scientific">Penicillium salamii</name>
    <dbReference type="NCBI Taxonomy" id="1612424"/>
    <lineage>
        <taxon>Eukaryota</taxon>
        <taxon>Fungi</taxon>
        <taxon>Dikarya</taxon>
        <taxon>Ascomycota</taxon>
        <taxon>Pezizomycotina</taxon>
        <taxon>Eurotiomycetes</taxon>
        <taxon>Eurotiomycetidae</taxon>
        <taxon>Eurotiales</taxon>
        <taxon>Aspergillaceae</taxon>
        <taxon>Penicillium</taxon>
    </lineage>
</organism>
<accession>A0A9W4J417</accession>
<evidence type="ECO:0000256" key="3">
    <source>
        <dbReference type="ARBA" id="ARBA00022771"/>
    </source>
</evidence>
<evidence type="ECO:0000259" key="7">
    <source>
        <dbReference type="PROSITE" id="PS50103"/>
    </source>
</evidence>
<feature type="compositionally biased region" description="Polar residues" evidence="6">
    <location>
        <begin position="25"/>
        <end position="36"/>
    </location>
</feature>
<evidence type="ECO:0000256" key="6">
    <source>
        <dbReference type="SAM" id="MobiDB-lite"/>
    </source>
</evidence>
<evidence type="ECO:0000313" key="8">
    <source>
        <dbReference type="EMBL" id="CAG8371068.1"/>
    </source>
</evidence>
<dbReference type="Gene3D" id="6.10.250.3220">
    <property type="match status" value="1"/>
</dbReference>
<feature type="zinc finger region" description="C3H1-type" evidence="5">
    <location>
        <begin position="298"/>
        <end position="324"/>
    </location>
</feature>
<feature type="region of interest" description="Disordered" evidence="6">
    <location>
        <begin position="384"/>
        <end position="442"/>
    </location>
</feature>
<keyword evidence="3 5" id="KW-0863">Zinc-finger</keyword>
<feature type="domain" description="C3H1-type" evidence="7">
    <location>
        <begin position="269"/>
        <end position="297"/>
    </location>
</feature>
<evidence type="ECO:0000256" key="4">
    <source>
        <dbReference type="ARBA" id="ARBA00022833"/>
    </source>
</evidence>
<dbReference type="FunFam" id="4.10.1000.10:FF:000035">
    <property type="entry name" value="CCCH zinc finger protein, variant"/>
    <property type="match status" value="1"/>
</dbReference>
<dbReference type="InterPro" id="IPR036855">
    <property type="entry name" value="Znf_CCCH_sf"/>
</dbReference>
<gene>
    <name evidence="8" type="ORF">PSALAMII_LOCUS4661</name>
</gene>
<dbReference type="FunFam" id="4.10.1000.10:FF:000022">
    <property type="entry name" value="Zinc finger CCCH domain-containing protein 7"/>
    <property type="match status" value="1"/>
</dbReference>
<dbReference type="GO" id="GO:0008270">
    <property type="term" value="F:zinc ion binding"/>
    <property type="evidence" value="ECO:0007669"/>
    <property type="project" value="UniProtKB-KW"/>
</dbReference>
<feature type="domain" description="C3H1-type" evidence="7">
    <location>
        <begin position="298"/>
        <end position="324"/>
    </location>
</feature>
<keyword evidence="4 5" id="KW-0862">Zinc</keyword>
<dbReference type="InterPro" id="IPR000571">
    <property type="entry name" value="Znf_CCCH"/>
</dbReference>
<feature type="region of interest" description="Disordered" evidence="6">
    <location>
        <begin position="20"/>
        <end position="107"/>
    </location>
</feature>
<keyword evidence="2" id="KW-0677">Repeat</keyword>
<evidence type="ECO:0000313" key="9">
    <source>
        <dbReference type="Proteomes" id="UP001152592"/>
    </source>
</evidence>
<dbReference type="PANTHER" id="PTHR46156:SF1">
    <property type="entry name" value="ZINC FINGER CCCH DOMAIN-CONTAINING PROTEIN 3"/>
    <property type="match status" value="1"/>
</dbReference>
<evidence type="ECO:0000256" key="1">
    <source>
        <dbReference type="ARBA" id="ARBA00022723"/>
    </source>
</evidence>
<feature type="domain" description="C3H1-type" evidence="7">
    <location>
        <begin position="242"/>
        <end position="268"/>
    </location>
</feature>
<dbReference type="SMART" id="SM00356">
    <property type="entry name" value="ZnF_C3H1"/>
    <property type="match status" value="5"/>
</dbReference>
<dbReference type="Gene3D" id="4.10.1000.10">
    <property type="entry name" value="Zinc finger, CCCH-type"/>
    <property type="match status" value="2"/>
</dbReference>
<dbReference type="SUPFAM" id="SSF90229">
    <property type="entry name" value="CCCH zinc finger"/>
    <property type="match status" value="3"/>
</dbReference>
<feature type="zinc finger region" description="C3H1-type" evidence="5">
    <location>
        <begin position="269"/>
        <end position="297"/>
    </location>
</feature>
<dbReference type="GO" id="GO:0005634">
    <property type="term" value="C:nucleus"/>
    <property type="evidence" value="ECO:0007669"/>
    <property type="project" value="TreeGrafter"/>
</dbReference>
<protein>
    <recommendedName>
        <fullName evidence="7">C3H1-type domain-containing protein</fullName>
    </recommendedName>
</protein>
<dbReference type="Proteomes" id="UP001152592">
    <property type="component" value="Unassembled WGS sequence"/>
</dbReference>
<dbReference type="PROSITE" id="PS50103">
    <property type="entry name" value="ZF_C3H1"/>
    <property type="match status" value="4"/>
</dbReference>
<feature type="compositionally biased region" description="Polar residues" evidence="6">
    <location>
        <begin position="97"/>
        <end position="106"/>
    </location>
</feature>